<dbReference type="Gene3D" id="3.40.50.620">
    <property type="entry name" value="HUPs"/>
    <property type="match status" value="1"/>
</dbReference>
<dbReference type="EMBL" id="BAAAQM010000006">
    <property type="protein sequence ID" value="GAA1960732.1"/>
    <property type="molecule type" value="Genomic_DNA"/>
</dbReference>
<gene>
    <name evidence="1" type="ORF">GCM10009838_16540</name>
</gene>
<protein>
    <recommendedName>
        <fullName evidence="3">UspA domain protein</fullName>
    </recommendedName>
</protein>
<evidence type="ECO:0000313" key="2">
    <source>
        <dbReference type="Proteomes" id="UP001499854"/>
    </source>
</evidence>
<name>A0ABN2QZZ9_9ACTN</name>
<reference evidence="1 2" key="1">
    <citation type="journal article" date="2019" name="Int. J. Syst. Evol. Microbiol.">
        <title>The Global Catalogue of Microorganisms (GCM) 10K type strain sequencing project: providing services to taxonomists for standard genome sequencing and annotation.</title>
        <authorList>
            <consortium name="The Broad Institute Genomics Platform"/>
            <consortium name="The Broad Institute Genome Sequencing Center for Infectious Disease"/>
            <person name="Wu L."/>
            <person name="Ma J."/>
        </authorList>
    </citation>
    <scope>NUCLEOTIDE SEQUENCE [LARGE SCALE GENOMIC DNA]</scope>
    <source>
        <strain evidence="1 2">JCM 16013</strain>
    </source>
</reference>
<dbReference type="SUPFAM" id="SSF52402">
    <property type="entry name" value="Adenine nucleotide alpha hydrolases-like"/>
    <property type="match status" value="1"/>
</dbReference>
<evidence type="ECO:0008006" key="3">
    <source>
        <dbReference type="Google" id="ProtNLM"/>
    </source>
</evidence>
<proteinExistence type="predicted"/>
<organism evidence="1 2">
    <name type="scientific">Catenulispora subtropica</name>
    <dbReference type="NCBI Taxonomy" id="450798"/>
    <lineage>
        <taxon>Bacteria</taxon>
        <taxon>Bacillati</taxon>
        <taxon>Actinomycetota</taxon>
        <taxon>Actinomycetes</taxon>
        <taxon>Catenulisporales</taxon>
        <taxon>Catenulisporaceae</taxon>
        <taxon>Catenulispora</taxon>
    </lineage>
</organism>
<accession>A0ABN2QZZ9</accession>
<dbReference type="Proteomes" id="UP001499854">
    <property type="component" value="Unassembled WGS sequence"/>
</dbReference>
<comment type="caution">
    <text evidence="1">The sequence shown here is derived from an EMBL/GenBank/DDBJ whole genome shotgun (WGS) entry which is preliminary data.</text>
</comment>
<keyword evidence="2" id="KW-1185">Reference proteome</keyword>
<evidence type="ECO:0000313" key="1">
    <source>
        <dbReference type="EMBL" id="GAA1960732.1"/>
    </source>
</evidence>
<dbReference type="InterPro" id="IPR014729">
    <property type="entry name" value="Rossmann-like_a/b/a_fold"/>
</dbReference>
<sequence length="183" mass="19852">MEGERRTPPPPPGRIGKETTVPTTMLIVEKAITQHDLDYVVSLHEENSEDGLAPENYVVVVPVGKENGKVLATLDDLALGNFKGAEEDGHDEPLNEAVVEARDIMTVTVDAFQKAGKRATGELLVGPAVDGLKSIAAKYGVDEIIVLTVPHLVEEFFHRDLATKLRKATDLPTLRLMAHVALD</sequence>